<keyword evidence="2" id="KW-1185">Reference proteome</keyword>
<accession>A0ABY3WXS0</accession>
<protein>
    <submittedName>
        <fullName evidence="1">Uncharacterized protein</fullName>
    </submittedName>
</protein>
<proteinExistence type="predicted"/>
<organism evidence="1 2">
    <name type="scientific">Streptomyces formicae</name>
    <dbReference type="NCBI Taxonomy" id="1616117"/>
    <lineage>
        <taxon>Bacteria</taxon>
        <taxon>Bacillati</taxon>
        <taxon>Actinomycetota</taxon>
        <taxon>Actinomycetes</taxon>
        <taxon>Kitasatosporales</taxon>
        <taxon>Streptomycetaceae</taxon>
        <taxon>Streptomyces</taxon>
    </lineage>
</organism>
<evidence type="ECO:0000313" key="2">
    <source>
        <dbReference type="Proteomes" id="UP000828924"/>
    </source>
</evidence>
<reference evidence="1 2" key="1">
    <citation type="submission" date="2021-03" db="EMBL/GenBank/DDBJ databases">
        <title>Complete genome of Streptomyces formicae strain 1H-GS9 (DSM 100524).</title>
        <authorList>
            <person name="Atanasov K.E."/>
            <person name="Altabella T."/>
            <person name="Ferrer A."/>
        </authorList>
    </citation>
    <scope>NUCLEOTIDE SEQUENCE [LARGE SCALE GENOMIC DNA]</scope>
    <source>
        <strain evidence="1 2">1H-GS9</strain>
    </source>
</reference>
<dbReference type="EMBL" id="CP071872">
    <property type="protein sequence ID" value="UNM15306.1"/>
    <property type="molecule type" value="Genomic_DNA"/>
</dbReference>
<evidence type="ECO:0000313" key="1">
    <source>
        <dbReference type="EMBL" id="UNM15306.1"/>
    </source>
</evidence>
<dbReference type="Proteomes" id="UP000828924">
    <property type="component" value="Chromosome"/>
</dbReference>
<dbReference type="RefSeq" id="WP_242336785.1">
    <property type="nucleotide sequence ID" value="NZ_CP071872.1"/>
</dbReference>
<sequence length="144" mass="15939">MTAVAVELRLGRDLVEPELFDRLVDFCAQEYGLERVVAEQVQDQALALLYVMGTTRSGDVMAPSATVDPGWHTFMLHSAEYAEWCRKNFGHYLHHAPNSKLRTQGLMVDVVGRIRDAGFFVDDQLWGTAGECNAPTCCGDGPCC</sequence>
<name>A0ABY3WXS0_9ACTN</name>
<gene>
    <name evidence="1" type="ORF">J4032_31000</name>
</gene>